<comment type="caution">
    <text evidence="18">The sequence shown here is derived from an EMBL/GenBank/DDBJ whole genome shotgun (WGS) entry which is preliminary data.</text>
</comment>
<evidence type="ECO:0000256" key="9">
    <source>
        <dbReference type="ARBA" id="ARBA00023277"/>
    </source>
</evidence>
<dbReference type="GO" id="GO:0016020">
    <property type="term" value="C:membrane"/>
    <property type="evidence" value="ECO:0007669"/>
    <property type="project" value="InterPro"/>
</dbReference>
<dbReference type="AlphaFoldDB" id="A0A5F0KG01"/>
<dbReference type="Gene3D" id="2.60.40.1180">
    <property type="entry name" value="Golgi alpha-mannosidase II"/>
    <property type="match status" value="1"/>
</dbReference>
<dbReference type="GO" id="GO:0005975">
    <property type="term" value="P:carbohydrate metabolic process"/>
    <property type="evidence" value="ECO:0007669"/>
    <property type="project" value="InterPro"/>
</dbReference>
<dbReference type="SMART" id="SM00642">
    <property type="entry name" value="Aamy"/>
    <property type="match status" value="1"/>
</dbReference>
<dbReference type="InterPro" id="IPR035986">
    <property type="entry name" value="PKD_dom_sf"/>
</dbReference>
<dbReference type="SUPFAM" id="SSF51445">
    <property type="entry name" value="(Trans)glycosidases"/>
    <property type="match status" value="1"/>
</dbReference>
<dbReference type="InterPro" id="IPR006048">
    <property type="entry name" value="A-amylase/branching_C"/>
</dbReference>
<evidence type="ECO:0000256" key="11">
    <source>
        <dbReference type="RuleBase" id="RU003615"/>
    </source>
</evidence>
<feature type="domain" description="PKD" evidence="14">
    <location>
        <begin position="577"/>
        <end position="660"/>
    </location>
</feature>
<evidence type="ECO:0000256" key="13">
    <source>
        <dbReference type="SAM" id="SignalP"/>
    </source>
</evidence>
<dbReference type="Pfam" id="PF00128">
    <property type="entry name" value="Alpha-amylase"/>
    <property type="match status" value="1"/>
</dbReference>
<dbReference type="InterPro" id="IPR031319">
    <property type="entry name" value="A-amylase_C"/>
</dbReference>
<dbReference type="InterPro" id="IPR013780">
    <property type="entry name" value="Glyco_hydro_b"/>
</dbReference>
<evidence type="ECO:0000256" key="6">
    <source>
        <dbReference type="ARBA" id="ARBA00022723"/>
    </source>
</evidence>
<evidence type="ECO:0000256" key="2">
    <source>
        <dbReference type="ARBA" id="ARBA00001913"/>
    </source>
</evidence>
<evidence type="ECO:0000256" key="5">
    <source>
        <dbReference type="ARBA" id="ARBA00017303"/>
    </source>
</evidence>
<gene>
    <name evidence="17" type="ORF">DRM93_02475</name>
    <name evidence="18" type="ORF">DRM94_02475</name>
</gene>
<feature type="domain" description="Cadherin" evidence="15">
    <location>
        <begin position="551"/>
        <end position="667"/>
    </location>
</feature>
<evidence type="ECO:0000256" key="3">
    <source>
        <dbReference type="ARBA" id="ARBA00008061"/>
    </source>
</evidence>
<dbReference type="Gene3D" id="2.60.40.3620">
    <property type="match status" value="1"/>
</dbReference>
<evidence type="ECO:0000313" key="20">
    <source>
        <dbReference type="Proteomes" id="UP000297914"/>
    </source>
</evidence>
<dbReference type="InterPro" id="IPR013783">
    <property type="entry name" value="Ig-like_fold"/>
</dbReference>
<keyword evidence="10 12" id="KW-0326">Glycosidase</keyword>
<keyword evidence="19" id="KW-1185">Reference proteome</keyword>
<feature type="signal peptide" evidence="13">
    <location>
        <begin position="1"/>
        <end position="24"/>
    </location>
</feature>
<dbReference type="PROSITE" id="PS50093">
    <property type="entry name" value="PKD"/>
    <property type="match status" value="1"/>
</dbReference>
<dbReference type="SMART" id="SM00632">
    <property type="entry name" value="Aamy_C"/>
    <property type="match status" value="1"/>
</dbReference>
<accession>A0A5F0KG01</accession>
<dbReference type="InterPro" id="IPR006047">
    <property type="entry name" value="GH13_cat_dom"/>
</dbReference>
<evidence type="ECO:0000256" key="4">
    <source>
        <dbReference type="ARBA" id="ARBA00012595"/>
    </source>
</evidence>
<comment type="cofactor">
    <cofactor evidence="2">
        <name>Ca(2+)</name>
        <dbReference type="ChEBI" id="CHEBI:29108"/>
    </cofactor>
</comment>
<evidence type="ECO:0000256" key="1">
    <source>
        <dbReference type="ARBA" id="ARBA00000548"/>
    </source>
</evidence>
<dbReference type="RefSeq" id="WP_134694675.1">
    <property type="nucleotide sequence ID" value="NZ_QORJ01000003.1"/>
</dbReference>
<dbReference type="Gene3D" id="3.20.20.80">
    <property type="entry name" value="Glycosidases"/>
    <property type="match status" value="1"/>
</dbReference>
<keyword evidence="9 12" id="KW-0119">Carbohydrate metabolism</keyword>
<proteinExistence type="inferred from homology"/>
<dbReference type="InterPro" id="IPR002126">
    <property type="entry name" value="Cadherin-like_dom"/>
</dbReference>
<dbReference type="EMBL" id="QORL01000003">
    <property type="protein sequence ID" value="TFF80414.1"/>
    <property type="molecule type" value="Genomic_DNA"/>
</dbReference>
<dbReference type="SUPFAM" id="SSF49299">
    <property type="entry name" value="PKD domain"/>
    <property type="match status" value="1"/>
</dbReference>
<evidence type="ECO:0000313" key="18">
    <source>
        <dbReference type="EMBL" id="TFF83265.1"/>
    </source>
</evidence>
<dbReference type="EC" id="3.2.1.1" evidence="4 12"/>
<dbReference type="CDD" id="cd11317">
    <property type="entry name" value="AmyAc_bac_euk_AmyA"/>
    <property type="match status" value="1"/>
</dbReference>
<dbReference type="InterPro" id="IPR022409">
    <property type="entry name" value="PKD/Chitinase_dom"/>
</dbReference>
<evidence type="ECO:0000259" key="16">
    <source>
        <dbReference type="PROSITE" id="PS50835"/>
    </source>
</evidence>
<dbReference type="InterPro" id="IPR000601">
    <property type="entry name" value="PKD_dom"/>
</dbReference>
<feature type="domain" description="Ig-like" evidence="16">
    <location>
        <begin position="577"/>
        <end position="660"/>
    </location>
</feature>
<dbReference type="GO" id="GO:0005509">
    <property type="term" value="F:calcium ion binding"/>
    <property type="evidence" value="ECO:0007669"/>
    <property type="project" value="InterPro"/>
</dbReference>
<dbReference type="OrthoDB" id="9805159at2"/>
<dbReference type="EMBL" id="QORK01000003">
    <property type="protein sequence ID" value="TFF83265.1"/>
    <property type="molecule type" value="Genomic_DNA"/>
</dbReference>
<evidence type="ECO:0000313" key="17">
    <source>
        <dbReference type="EMBL" id="TFF80414.1"/>
    </source>
</evidence>
<evidence type="ECO:0000256" key="12">
    <source>
        <dbReference type="RuleBase" id="RU361134"/>
    </source>
</evidence>
<name>A0A5F0KG01_9GAMM</name>
<evidence type="ECO:0000256" key="8">
    <source>
        <dbReference type="ARBA" id="ARBA00022837"/>
    </source>
</evidence>
<dbReference type="InterPro" id="IPR017853">
    <property type="entry name" value="GH"/>
</dbReference>
<evidence type="ECO:0000256" key="7">
    <source>
        <dbReference type="ARBA" id="ARBA00022801"/>
    </source>
</evidence>
<keyword evidence="7 12" id="KW-0378">Hydrolase</keyword>
<dbReference type="GO" id="GO:0007156">
    <property type="term" value="P:homophilic cell adhesion via plasma membrane adhesion molecules"/>
    <property type="evidence" value="ECO:0007669"/>
    <property type="project" value="InterPro"/>
</dbReference>
<dbReference type="PANTHER" id="PTHR43447">
    <property type="entry name" value="ALPHA-AMYLASE"/>
    <property type="match status" value="1"/>
</dbReference>
<keyword evidence="13" id="KW-0732">Signal</keyword>
<evidence type="ECO:0000313" key="19">
    <source>
        <dbReference type="Proteomes" id="UP000297720"/>
    </source>
</evidence>
<dbReference type="Proteomes" id="UP000297720">
    <property type="component" value="Unassembled WGS sequence"/>
</dbReference>
<organism evidence="18 20">
    <name type="scientific">Aeromonas taiwanensis</name>
    <dbReference type="NCBI Taxonomy" id="633417"/>
    <lineage>
        <taxon>Bacteria</taxon>
        <taxon>Pseudomonadati</taxon>
        <taxon>Pseudomonadota</taxon>
        <taxon>Gammaproteobacteria</taxon>
        <taxon>Aeromonadales</taxon>
        <taxon>Aeromonadaceae</taxon>
        <taxon>Aeromonas</taxon>
    </lineage>
</organism>
<dbReference type="Pfam" id="PF02806">
    <property type="entry name" value="Alpha-amylase_C"/>
    <property type="match status" value="1"/>
</dbReference>
<comment type="catalytic activity">
    <reaction evidence="1 12">
        <text>Endohydrolysis of (1-&gt;4)-alpha-D-glucosidic linkages in polysaccharides containing three or more (1-&gt;4)-alpha-linked D-glucose units.</text>
        <dbReference type="EC" id="3.2.1.1"/>
    </reaction>
</comment>
<dbReference type="Pfam" id="PF18911">
    <property type="entry name" value="PKD_4"/>
    <property type="match status" value="1"/>
</dbReference>
<dbReference type="PROSITE" id="PS50835">
    <property type="entry name" value="IG_LIKE"/>
    <property type="match status" value="1"/>
</dbReference>
<dbReference type="InterPro" id="IPR006046">
    <property type="entry name" value="Alpha_amylase"/>
</dbReference>
<dbReference type="Gene3D" id="2.60.40.10">
    <property type="entry name" value="Immunoglobulins"/>
    <property type="match status" value="1"/>
</dbReference>
<dbReference type="Proteomes" id="UP000297914">
    <property type="component" value="Unassembled WGS sequence"/>
</dbReference>
<evidence type="ECO:0000259" key="15">
    <source>
        <dbReference type="PROSITE" id="PS50268"/>
    </source>
</evidence>
<protein>
    <recommendedName>
        <fullName evidence="5 12">Alpha-amylase</fullName>
        <ecNumber evidence="4 12">3.2.1.1</ecNumber>
    </recommendedName>
</protein>
<dbReference type="SUPFAM" id="SSF51011">
    <property type="entry name" value="Glycosyl hydrolase domain"/>
    <property type="match status" value="1"/>
</dbReference>
<evidence type="ECO:0000256" key="10">
    <source>
        <dbReference type="ARBA" id="ARBA00023295"/>
    </source>
</evidence>
<reference evidence="18 20" key="1">
    <citation type="submission" date="2018-06" db="EMBL/GenBank/DDBJ databases">
        <title>Occurrence of a novel blaKPC-2- and qnrS2- harbouring IncP6 plasmid from Aeromonas taiwanensis isolates recovered from the river sediments.</title>
        <authorList>
            <person name="Zheng B."/>
            <person name="Yu X."/>
            <person name="Xiao Y."/>
        </authorList>
    </citation>
    <scope>NUCLEOTIDE SEQUENCE [LARGE SCALE GENOMIC DNA]</scope>
    <source>
        <strain evidence="17 19">1713</strain>
        <strain evidence="18 20">198</strain>
    </source>
</reference>
<sequence length="858" mass="91617">MHTTLFRTALLAAALGSFSHTASAEGVMVHLFQWKFNDIANECETVLGPKGFGGVQITPPAEHKQGSQVWWTVYQPVSFSNFNSFGGSEAELRSMIARCNAAGVKVYADAVFNQLASGTGTATGGGSYNSGQFQYPQFGYNDFHHSGDITNYGDSNNVWNGALYGMPDLNTGSAYVQDQIATYMKTLLGWGVAGFRIDAAKHMAPADVKAILDKAGSPRAYLEVIGAGGESADIQPPRYTYIDTVTDFKYGTDLAANFNGQIKNLKTLGESWGLLPSNKAFVFVVNHDRERGHGGGGMLTFMNGARYELANTFMMAWPYGWKQVMSGYRFENMGTYETDKGAPGSTPCSDSQWNCEQRRPTIMNMALFHNRTEGQPVSHWWDNGNNQIAFGRGDKGFVAINNESGSLVASVQTGLPAGEYCNLLGGTDYCSGGYVTVDGSGKASLNVPGMKATAILAGCTKASPCGGSVLPGNKFSSMNLRGTHNAWGNTPMTVDANRVWSATLTLTGNGDATGAQRFKFDVFGNWTENYGDNEGDGIADKGSSKDILVSGAGTYRITLSESDLRYTVTPLTSNQAPVAALSPKTLSVKTGESVVFDASTSSDDGGVVSYSWSSGGTAATETVRFDTPGTHTVTVTVTDAEGLTASASATVTVTDDNGTYASVLPTLNFRGTPNAWGSLAMTLVADNQWEALVTFDGQTNQRFKFDVKGDWTQNYGDSNKDGVAELTGSDIYTTVTGQYRVRFNDQTLQYSLTPVSVTYAKNVASLNIRGTTNSWGTTPMSLVGDHLWQASVTFTGSGDGNGGQRFKFDVKGDWTQNYGDTNKDGVAELAGADIATAVVGVYVVRFNDQTLAYSLSAQ</sequence>
<keyword evidence="6" id="KW-0479">Metal-binding</keyword>
<dbReference type="SMART" id="SM00089">
    <property type="entry name" value="PKD"/>
    <property type="match status" value="1"/>
</dbReference>
<comment type="similarity">
    <text evidence="3 11">Belongs to the glycosyl hydrolase 13 family.</text>
</comment>
<dbReference type="GO" id="GO:0004556">
    <property type="term" value="F:alpha-amylase activity"/>
    <property type="evidence" value="ECO:0007669"/>
    <property type="project" value="UniProtKB-UniRule"/>
</dbReference>
<dbReference type="InterPro" id="IPR007110">
    <property type="entry name" value="Ig-like_dom"/>
</dbReference>
<evidence type="ECO:0000259" key="14">
    <source>
        <dbReference type="PROSITE" id="PS50093"/>
    </source>
</evidence>
<feature type="chain" id="PRO_5044621384" description="Alpha-amylase" evidence="13">
    <location>
        <begin position="25"/>
        <end position="858"/>
    </location>
</feature>
<dbReference type="PRINTS" id="PR00110">
    <property type="entry name" value="ALPHAAMYLASE"/>
</dbReference>
<dbReference type="PROSITE" id="PS50268">
    <property type="entry name" value="CADHERIN_2"/>
    <property type="match status" value="1"/>
</dbReference>
<keyword evidence="8" id="KW-0106">Calcium</keyword>